<evidence type="ECO:0000313" key="2">
    <source>
        <dbReference type="Proteomes" id="UP000033514"/>
    </source>
</evidence>
<accession>A0A0F5L471</accession>
<dbReference type="PATRIC" id="fig|361041.3.peg.2719"/>
<evidence type="ECO:0000313" key="1">
    <source>
        <dbReference type="EMBL" id="KKB76427.1"/>
    </source>
</evidence>
<dbReference type="AlphaFoldDB" id="A0A0F5L471"/>
<dbReference type="Proteomes" id="UP000033514">
    <property type="component" value="Unassembled WGS sequence"/>
</dbReference>
<sequence length="168" mass="19078">MDSAQVWHGMAVLDLMVGEDLRALAQGTWYIAMTNLPLWRKRSGAITYAPLPGGALSDVVTWQSGQREGTVVGIDQPIDDKRWQWEWRGVEPTTFFVKSRWRFIAGDLRHGWAVTEFEKTLFTPAGIDVYCRRPQPSHAQLREALSAVPKDLAQELFVPPTWGQNTLR</sequence>
<organism evidence="1 2">
    <name type="scientific">Devosia soli</name>
    <dbReference type="NCBI Taxonomy" id="361041"/>
    <lineage>
        <taxon>Bacteria</taxon>
        <taxon>Pseudomonadati</taxon>
        <taxon>Pseudomonadota</taxon>
        <taxon>Alphaproteobacteria</taxon>
        <taxon>Hyphomicrobiales</taxon>
        <taxon>Devosiaceae</taxon>
        <taxon>Devosia</taxon>
    </lineage>
</organism>
<gene>
    <name evidence="1" type="ORF">VW35_16585</name>
</gene>
<proteinExistence type="predicted"/>
<reference evidence="1 2" key="1">
    <citation type="submission" date="2015-03" db="EMBL/GenBank/DDBJ databases">
        <authorList>
            <person name="Hassan Y.I."/>
            <person name="Lepp D."/>
            <person name="Zhou T."/>
        </authorList>
    </citation>
    <scope>NUCLEOTIDE SEQUENCE [LARGE SCALE GENOMIC DNA]</scope>
    <source>
        <strain evidence="1 2">GH2-10</strain>
    </source>
</reference>
<keyword evidence="2" id="KW-1185">Reference proteome</keyword>
<dbReference type="STRING" id="361041.VW35_16585"/>
<name>A0A0F5L471_9HYPH</name>
<protein>
    <submittedName>
        <fullName evidence="1">Uncharacterized protein</fullName>
    </submittedName>
</protein>
<dbReference type="EMBL" id="LAJG01000042">
    <property type="protein sequence ID" value="KKB76427.1"/>
    <property type="molecule type" value="Genomic_DNA"/>
</dbReference>
<comment type="caution">
    <text evidence="1">The sequence shown here is derived from an EMBL/GenBank/DDBJ whole genome shotgun (WGS) entry which is preliminary data.</text>
</comment>